<evidence type="ECO:0000313" key="1">
    <source>
        <dbReference type="EMBL" id="MBX55076.1"/>
    </source>
</evidence>
<proteinExistence type="predicted"/>
<dbReference type="AlphaFoldDB" id="A0A2P2PK12"/>
<sequence>MTTTSIGRTITGCYFHGMPEVPCGRLLMQTPVF</sequence>
<name>A0A2P2PK12_RHIMU</name>
<accession>A0A2P2PK12</accession>
<protein>
    <submittedName>
        <fullName evidence="1">Uncharacterized protein</fullName>
    </submittedName>
</protein>
<organism evidence="1">
    <name type="scientific">Rhizophora mucronata</name>
    <name type="common">Asiatic mangrove</name>
    <dbReference type="NCBI Taxonomy" id="61149"/>
    <lineage>
        <taxon>Eukaryota</taxon>
        <taxon>Viridiplantae</taxon>
        <taxon>Streptophyta</taxon>
        <taxon>Embryophyta</taxon>
        <taxon>Tracheophyta</taxon>
        <taxon>Spermatophyta</taxon>
        <taxon>Magnoliopsida</taxon>
        <taxon>eudicotyledons</taxon>
        <taxon>Gunneridae</taxon>
        <taxon>Pentapetalae</taxon>
        <taxon>rosids</taxon>
        <taxon>fabids</taxon>
        <taxon>Malpighiales</taxon>
        <taxon>Rhizophoraceae</taxon>
        <taxon>Rhizophora</taxon>
    </lineage>
</organism>
<dbReference type="EMBL" id="GGEC01074592">
    <property type="protein sequence ID" value="MBX55076.1"/>
    <property type="molecule type" value="Transcribed_RNA"/>
</dbReference>
<reference evidence="1" key="1">
    <citation type="submission" date="2018-02" db="EMBL/GenBank/DDBJ databases">
        <title>Rhizophora mucronata_Transcriptome.</title>
        <authorList>
            <person name="Meera S.P."/>
            <person name="Sreeshan A."/>
            <person name="Augustine A."/>
        </authorList>
    </citation>
    <scope>NUCLEOTIDE SEQUENCE</scope>
    <source>
        <tissue evidence="1">Leaf</tissue>
    </source>
</reference>